<evidence type="ECO:0000256" key="2">
    <source>
        <dbReference type="ARBA" id="ARBA00022771"/>
    </source>
</evidence>
<dbReference type="SUPFAM" id="SSF46942">
    <property type="entry name" value="Elongation factor TFIIS domain 2"/>
    <property type="match status" value="1"/>
</dbReference>
<gene>
    <name evidence="7" type="primary">Tcea3</name>
    <name evidence="7" type="ORF">Tcan_16936</name>
</gene>
<dbReference type="InterPro" id="IPR036575">
    <property type="entry name" value="TFIIS_cen_dom_sf"/>
</dbReference>
<dbReference type="OrthoDB" id="44867at2759"/>
<reference evidence="7 8" key="1">
    <citation type="submission" date="2014-11" db="EMBL/GenBank/DDBJ databases">
        <title>Genetic blueprint of the zoonotic pathogen Toxocara canis.</title>
        <authorList>
            <person name="Zhu X.-Q."/>
            <person name="Korhonen P.K."/>
            <person name="Cai H."/>
            <person name="Young N.D."/>
            <person name="Nejsum P."/>
            <person name="von Samson-Himmelstjerna G."/>
            <person name="Boag P.R."/>
            <person name="Tan P."/>
            <person name="Li Q."/>
            <person name="Min J."/>
            <person name="Yang Y."/>
            <person name="Wang X."/>
            <person name="Fang X."/>
            <person name="Hall R.S."/>
            <person name="Hofmann A."/>
            <person name="Sternberg P.W."/>
            <person name="Jex A.R."/>
            <person name="Gasser R.B."/>
        </authorList>
    </citation>
    <scope>NUCLEOTIDE SEQUENCE [LARGE SCALE GENOMIC DNA]</scope>
    <source>
        <strain evidence="7">PN_DK_2014</strain>
    </source>
</reference>
<feature type="compositionally biased region" description="Basic and acidic residues" evidence="5">
    <location>
        <begin position="65"/>
        <end position="84"/>
    </location>
</feature>
<comment type="caution">
    <text evidence="7">The sequence shown here is derived from an EMBL/GenBank/DDBJ whole genome shotgun (WGS) entry which is preliminary data.</text>
</comment>
<protein>
    <submittedName>
        <fullName evidence="7">Transcription elongation factor A protein 3</fullName>
    </submittedName>
</protein>
<keyword evidence="4" id="KW-0539">Nucleus</keyword>
<dbReference type="PROSITE" id="PS51321">
    <property type="entry name" value="TFIIS_CENTRAL"/>
    <property type="match status" value="1"/>
</dbReference>
<dbReference type="AlphaFoldDB" id="A0A0B2VER7"/>
<evidence type="ECO:0000256" key="4">
    <source>
        <dbReference type="ARBA" id="ARBA00023242"/>
    </source>
</evidence>
<feature type="domain" description="TFIIS central" evidence="6">
    <location>
        <begin position="125"/>
        <end position="233"/>
    </location>
</feature>
<dbReference type="PANTHER" id="PTHR11477:SF0">
    <property type="entry name" value="IP08861P-RELATED"/>
    <property type="match status" value="1"/>
</dbReference>
<keyword evidence="1" id="KW-0479">Metal-binding</keyword>
<dbReference type="InterPro" id="IPR003618">
    <property type="entry name" value="TFIIS_cen_dom"/>
</dbReference>
<dbReference type="SMART" id="SM00510">
    <property type="entry name" value="TFS2M"/>
    <property type="match status" value="1"/>
</dbReference>
<proteinExistence type="predicted"/>
<evidence type="ECO:0000259" key="6">
    <source>
        <dbReference type="PROSITE" id="PS51321"/>
    </source>
</evidence>
<keyword evidence="3" id="KW-0862">Zinc</keyword>
<evidence type="ECO:0000256" key="5">
    <source>
        <dbReference type="SAM" id="MobiDB-lite"/>
    </source>
</evidence>
<evidence type="ECO:0000256" key="3">
    <source>
        <dbReference type="ARBA" id="ARBA00022833"/>
    </source>
</evidence>
<feature type="compositionally biased region" description="Polar residues" evidence="5">
    <location>
        <begin position="97"/>
        <end position="107"/>
    </location>
</feature>
<feature type="compositionally biased region" description="Basic and acidic residues" evidence="5">
    <location>
        <begin position="25"/>
        <end position="54"/>
    </location>
</feature>
<dbReference type="STRING" id="6265.A0A0B2VER7"/>
<keyword evidence="8" id="KW-1185">Reference proteome</keyword>
<organism evidence="7 8">
    <name type="scientific">Toxocara canis</name>
    <name type="common">Canine roundworm</name>
    <dbReference type="NCBI Taxonomy" id="6265"/>
    <lineage>
        <taxon>Eukaryota</taxon>
        <taxon>Metazoa</taxon>
        <taxon>Ecdysozoa</taxon>
        <taxon>Nematoda</taxon>
        <taxon>Chromadorea</taxon>
        <taxon>Rhabditida</taxon>
        <taxon>Spirurina</taxon>
        <taxon>Ascaridomorpha</taxon>
        <taxon>Ascaridoidea</taxon>
        <taxon>Toxocaridae</taxon>
        <taxon>Toxocara</taxon>
    </lineage>
</organism>
<name>A0A0B2VER7_TOXCA</name>
<dbReference type="PANTHER" id="PTHR11477">
    <property type="entry name" value="TRANSCRIPTION FACTOR S-II ZINC FINGER DOMAIN-CONTAINING PROTEIN"/>
    <property type="match status" value="1"/>
</dbReference>
<dbReference type="Gene3D" id="1.10.472.30">
    <property type="entry name" value="Transcription elongation factor S-II, central domain"/>
    <property type="match status" value="1"/>
</dbReference>
<dbReference type="GO" id="GO:0005634">
    <property type="term" value="C:nucleus"/>
    <property type="evidence" value="ECO:0007669"/>
    <property type="project" value="TreeGrafter"/>
</dbReference>
<dbReference type="GO" id="GO:0003746">
    <property type="term" value="F:translation elongation factor activity"/>
    <property type="evidence" value="ECO:0007669"/>
    <property type="project" value="UniProtKB-KW"/>
</dbReference>
<feature type="region of interest" description="Disordered" evidence="5">
    <location>
        <begin position="1"/>
        <end position="117"/>
    </location>
</feature>
<dbReference type="EMBL" id="JPKZ01001429">
    <property type="protein sequence ID" value="KHN82021.1"/>
    <property type="molecule type" value="Genomic_DNA"/>
</dbReference>
<dbReference type="GO" id="GO:0008270">
    <property type="term" value="F:zinc ion binding"/>
    <property type="evidence" value="ECO:0007669"/>
    <property type="project" value="UniProtKB-KW"/>
</dbReference>
<accession>A0A0B2VER7</accession>
<dbReference type="GO" id="GO:0006351">
    <property type="term" value="P:DNA-templated transcription"/>
    <property type="evidence" value="ECO:0007669"/>
    <property type="project" value="InterPro"/>
</dbReference>
<keyword evidence="7" id="KW-0648">Protein biosynthesis</keyword>
<keyword evidence="2" id="KW-0863">Zinc-finger</keyword>
<evidence type="ECO:0000256" key="1">
    <source>
        <dbReference type="ARBA" id="ARBA00022723"/>
    </source>
</evidence>
<dbReference type="Pfam" id="PF07500">
    <property type="entry name" value="TFIIS_M"/>
    <property type="match status" value="1"/>
</dbReference>
<sequence length="245" mass="27313">MSNVNAEVSSSRTDANVDVATTNTEADKDQQEEVKRKEDLTEKAPAKDVNEESKLVAGNGTKPDSSAHKEEMEAAESNRRKTSEGDEEETPSKRHCSTSVTAETSAKSARKRTKSMDNDDVEEVIRKRCILMLLKCLGESEKAEVVAKKVELAVYEEFGDANDHRYRSRVRSRISNLTRNPAIAQQLIDGTICPEKFAKMTAEELATPQLKKLREHLSEDTMEEHMMGENEKVGIGNIKKSDNAI</sequence>
<feature type="compositionally biased region" description="Polar residues" evidence="5">
    <location>
        <begin position="1"/>
        <end position="24"/>
    </location>
</feature>
<evidence type="ECO:0000313" key="7">
    <source>
        <dbReference type="EMBL" id="KHN82021.1"/>
    </source>
</evidence>
<dbReference type="Proteomes" id="UP000031036">
    <property type="component" value="Unassembled WGS sequence"/>
</dbReference>
<evidence type="ECO:0000313" key="8">
    <source>
        <dbReference type="Proteomes" id="UP000031036"/>
    </source>
</evidence>
<keyword evidence="7" id="KW-0251">Elongation factor</keyword>